<dbReference type="GO" id="GO:0005975">
    <property type="term" value="P:carbohydrate metabolic process"/>
    <property type="evidence" value="ECO:0007669"/>
    <property type="project" value="TreeGrafter"/>
</dbReference>
<dbReference type="PANTHER" id="PTHR22901:SF0">
    <property type="entry name" value="SIALATE O-ACETYLESTERASE"/>
    <property type="match status" value="1"/>
</dbReference>
<dbReference type="InterPro" id="IPR005181">
    <property type="entry name" value="SASA"/>
</dbReference>
<dbReference type="PANTHER" id="PTHR22901">
    <property type="entry name" value="SIALATE O-ACETYLESTERASE"/>
    <property type="match status" value="1"/>
</dbReference>
<dbReference type="Pfam" id="PF03629">
    <property type="entry name" value="SASA"/>
    <property type="match status" value="1"/>
</dbReference>
<keyword evidence="5" id="KW-1185">Reference proteome</keyword>
<keyword evidence="1" id="KW-0378">Hydrolase</keyword>
<dbReference type="EMBL" id="FQTV01000007">
    <property type="protein sequence ID" value="SHF30517.1"/>
    <property type="molecule type" value="Genomic_DNA"/>
</dbReference>
<evidence type="ECO:0000256" key="1">
    <source>
        <dbReference type="ARBA" id="ARBA00022801"/>
    </source>
</evidence>
<dbReference type="RefSeq" id="WP_073400978.1">
    <property type="nucleotide sequence ID" value="NZ_FQTV01000007.1"/>
</dbReference>
<dbReference type="InterPro" id="IPR039329">
    <property type="entry name" value="SIAE"/>
</dbReference>
<evidence type="ECO:0000313" key="4">
    <source>
        <dbReference type="EMBL" id="SHF30517.1"/>
    </source>
</evidence>
<organism evidence="4 5">
    <name type="scientific">Bacteroides luti</name>
    <dbReference type="NCBI Taxonomy" id="1297750"/>
    <lineage>
        <taxon>Bacteria</taxon>
        <taxon>Pseudomonadati</taxon>
        <taxon>Bacteroidota</taxon>
        <taxon>Bacteroidia</taxon>
        <taxon>Bacteroidales</taxon>
        <taxon>Bacteroidaceae</taxon>
        <taxon>Bacteroides</taxon>
    </lineage>
</organism>
<dbReference type="InterPro" id="IPR036514">
    <property type="entry name" value="SGNH_hydro_sf"/>
</dbReference>
<dbReference type="Gene3D" id="3.40.50.1110">
    <property type="entry name" value="SGNH hydrolase"/>
    <property type="match status" value="1"/>
</dbReference>
<accession>A0A1M5AK67</accession>
<dbReference type="Proteomes" id="UP000184509">
    <property type="component" value="Unassembled WGS sequence"/>
</dbReference>
<dbReference type="AlphaFoldDB" id="A0A1M5AK67"/>
<evidence type="ECO:0000313" key="5">
    <source>
        <dbReference type="Proteomes" id="UP000184509"/>
    </source>
</evidence>
<protein>
    <submittedName>
        <fullName evidence="4">Sialate O-acetylesterase</fullName>
    </submittedName>
</protein>
<keyword evidence="2" id="KW-0732">Signal</keyword>
<reference evidence="4 5" key="1">
    <citation type="submission" date="2016-11" db="EMBL/GenBank/DDBJ databases">
        <authorList>
            <person name="Jaros S."/>
            <person name="Januszkiewicz K."/>
            <person name="Wedrychowicz H."/>
        </authorList>
    </citation>
    <scope>NUCLEOTIDE SEQUENCE [LARGE SCALE GENOMIC DNA]</scope>
    <source>
        <strain evidence="4 5">DSM 26991</strain>
    </source>
</reference>
<dbReference type="SUPFAM" id="SSF52266">
    <property type="entry name" value="SGNH hydrolase"/>
    <property type="match status" value="1"/>
</dbReference>
<sequence length="476" mass="53299">MNNKFRFGALALAISLFCSTTIKAEVKLPAFFSNGMVIQQQTNASFWGTSTPDKKLTIVTSWNKKKYTVDVDGTGKWKIALATPTAGGPYSITFNDGKQTTLQDVLVGEVWLCSGQSNMEMPMKGYKNQPVDNSNMDILKSANSQIRLFTVGHNSVIDVQSDVKGDWKAATPESVREFSATAYYYGRLLQQLLNVPVGLICSSWGGSCVEAWMDKEMLKGFPEIKIPKSPEDIVEKNRTPTTLYQGMIAPLVGYTIKGAIWYQGESNYDRYQSYTDLFSTMINLWRARWNQGNFPFYFCQIAPYDYSIITPAGKEVINSAYLREAQSKVEWKVENTGMAVLLDAGLKEGIHPRKKQIAGERLALQALVKTYKVNGVTADGPVYKEMAVQNDTVVLSFDRTQMWVAAPKGDLQNFKVAGADKKFYPAKAWIVRSKVYVKSDEVKKPVAVRYAFENYVDGDLYGTEGLPVSSFRTDNW</sequence>
<feature type="signal peptide" evidence="2">
    <location>
        <begin position="1"/>
        <end position="24"/>
    </location>
</feature>
<feature type="chain" id="PRO_5009908788" evidence="2">
    <location>
        <begin position="25"/>
        <end position="476"/>
    </location>
</feature>
<dbReference type="STRING" id="1297750.SAMN05444405_10714"/>
<dbReference type="Gene3D" id="2.60.40.10">
    <property type="entry name" value="Immunoglobulins"/>
    <property type="match status" value="1"/>
</dbReference>
<evidence type="ECO:0000259" key="3">
    <source>
        <dbReference type="Pfam" id="PF03629"/>
    </source>
</evidence>
<dbReference type="GO" id="GO:0001681">
    <property type="term" value="F:sialate O-acetylesterase activity"/>
    <property type="evidence" value="ECO:0007669"/>
    <property type="project" value="InterPro"/>
</dbReference>
<proteinExistence type="predicted"/>
<name>A0A1M5AK67_9BACE</name>
<feature type="domain" description="Sialate O-acetylesterase" evidence="3">
    <location>
        <begin position="109"/>
        <end position="328"/>
    </location>
</feature>
<gene>
    <name evidence="4" type="ORF">SAMN05444405_10714</name>
</gene>
<evidence type="ECO:0000256" key="2">
    <source>
        <dbReference type="SAM" id="SignalP"/>
    </source>
</evidence>
<dbReference type="InterPro" id="IPR013783">
    <property type="entry name" value="Ig-like_fold"/>
</dbReference>